<feature type="transmembrane region" description="Helical" evidence="7">
    <location>
        <begin position="144"/>
        <end position="162"/>
    </location>
</feature>
<evidence type="ECO:0000256" key="7">
    <source>
        <dbReference type="SAM" id="Phobius"/>
    </source>
</evidence>
<dbReference type="Proteomes" id="UP000297472">
    <property type="component" value="Unassembled WGS sequence"/>
</dbReference>
<dbReference type="InterPro" id="IPR050171">
    <property type="entry name" value="MFS_Transporters"/>
</dbReference>
<evidence type="ECO:0000313" key="10">
    <source>
        <dbReference type="Proteomes" id="UP000297472"/>
    </source>
</evidence>
<organism evidence="9 10">
    <name type="scientific">Cryobacterium cryoconiti</name>
    <dbReference type="NCBI Taxonomy" id="1259239"/>
    <lineage>
        <taxon>Bacteria</taxon>
        <taxon>Bacillati</taxon>
        <taxon>Actinomycetota</taxon>
        <taxon>Actinomycetes</taxon>
        <taxon>Micrococcales</taxon>
        <taxon>Microbacteriaceae</taxon>
        <taxon>Cryobacterium</taxon>
    </lineage>
</organism>
<feature type="transmembrane region" description="Helical" evidence="7">
    <location>
        <begin position="79"/>
        <end position="98"/>
    </location>
</feature>
<evidence type="ECO:0000313" key="9">
    <source>
        <dbReference type="EMBL" id="TFD29023.1"/>
    </source>
</evidence>
<dbReference type="GO" id="GO:0022857">
    <property type="term" value="F:transmembrane transporter activity"/>
    <property type="evidence" value="ECO:0007669"/>
    <property type="project" value="InterPro"/>
</dbReference>
<comment type="subcellular location">
    <subcellularLocation>
        <location evidence="1">Cell membrane</location>
        <topology evidence="1">Multi-pass membrane protein</topology>
    </subcellularLocation>
</comment>
<feature type="transmembrane region" description="Helical" evidence="7">
    <location>
        <begin position="168"/>
        <end position="187"/>
    </location>
</feature>
<feature type="transmembrane region" description="Helical" evidence="7">
    <location>
        <begin position="45"/>
        <end position="72"/>
    </location>
</feature>
<evidence type="ECO:0000256" key="1">
    <source>
        <dbReference type="ARBA" id="ARBA00004651"/>
    </source>
</evidence>
<dbReference type="PANTHER" id="PTHR23517">
    <property type="entry name" value="RESISTANCE PROTEIN MDTM, PUTATIVE-RELATED-RELATED"/>
    <property type="match status" value="1"/>
</dbReference>
<gene>
    <name evidence="9" type="ORF">E3T49_11075</name>
</gene>
<keyword evidence="3" id="KW-1003">Cell membrane</keyword>
<protein>
    <submittedName>
        <fullName evidence="9">MFS transporter</fullName>
    </submittedName>
</protein>
<comment type="caution">
    <text evidence="9">The sequence shown here is derived from an EMBL/GenBank/DDBJ whole genome shotgun (WGS) entry which is preliminary data.</text>
</comment>
<name>A0A4Y8JSQ1_9MICO</name>
<feature type="transmembrane region" description="Helical" evidence="7">
    <location>
        <begin position="386"/>
        <end position="411"/>
    </location>
</feature>
<dbReference type="OrthoDB" id="3285241at2"/>
<evidence type="ECO:0000256" key="2">
    <source>
        <dbReference type="ARBA" id="ARBA00022448"/>
    </source>
</evidence>
<dbReference type="PROSITE" id="PS50850">
    <property type="entry name" value="MFS"/>
    <property type="match status" value="1"/>
</dbReference>
<feature type="transmembrane region" description="Helical" evidence="7">
    <location>
        <begin position="296"/>
        <end position="313"/>
    </location>
</feature>
<feature type="domain" description="Major facilitator superfamily (MFS) profile" evidence="8">
    <location>
        <begin position="13"/>
        <end position="415"/>
    </location>
</feature>
<feature type="transmembrane region" description="Helical" evidence="7">
    <location>
        <begin position="256"/>
        <end position="284"/>
    </location>
</feature>
<evidence type="ECO:0000259" key="8">
    <source>
        <dbReference type="PROSITE" id="PS50850"/>
    </source>
</evidence>
<dbReference type="Pfam" id="PF07690">
    <property type="entry name" value="MFS_1"/>
    <property type="match status" value="1"/>
</dbReference>
<evidence type="ECO:0000256" key="3">
    <source>
        <dbReference type="ARBA" id="ARBA00022475"/>
    </source>
</evidence>
<dbReference type="EMBL" id="SOHA01000034">
    <property type="protein sequence ID" value="TFD29023.1"/>
    <property type="molecule type" value="Genomic_DNA"/>
</dbReference>
<dbReference type="SUPFAM" id="SSF103473">
    <property type="entry name" value="MFS general substrate transporter"/>
    <property type="match status" value="1"/>
</dbReference>
<dbReference type="InterPro" id="IPR011701">
    <property type="entry name" value="MFS"/>
</dbReference>
<keyword evidence="2" id="KW-0813">Transport</keyword>
<evidence type="ECO:0000256" key="4">
    <source>
        <dbReference type="ARBA" id="ARBA00022692"/>
    </source>
</evidence>
<keyword evidence="5 7" id="KW-1133">Transmembrane helix</keyword>
<dbReference type="AlphaFoldDB" id="A0A4Y8JSQ1"/>
<sequence length="423" mass="43866">MSNAERPFQMRSVALAAFLPTLLFSIGEGAIIPLIPIVADDLGATLAIAGFIAAMIMVGELAGDIPSGWVVAHIGERNAMLWASLLAIIAVLICIVAPNPLVLGVGVFLIGLATAVFALARHAFMTSYVPLVYRARALSTLGGIFRAGWFIGPFIAAALLSLTGSTESVFWVFVVCCLGAAAMLLLLPDPESTFGGPELVTAPDGSVVPAGRELAAEESQGLFRTIWGYRAVLLRLGTGAGLVGAMRASRTVLLPLWAVSIGISVPDIALIIGIAGAVDFALFYASGQIMDRFGRMWTAIPSMIGLGTGHLILAFTHDLPGNVEWFIAVAMLLSLANGIGSGLLMTLGADLAPKNTSPAPFLGAWRFTADLGGAVAPLAVAGLTAVATISIASGVVGVFGLLGAVILGRYIPRYAPRRPRLRP</sequence>
<keyword evidence="10" id="KW-1185">Reference proteome</keyword>
<dbReference type="InterPro" id="IPR020846">
    <property type="entry name" value="MFS_dom"/>
</dbReference>
<dbReference type="GO" id="GO:0005886">
    <property type="term" value="C:plasma membrane"/>
    <property type="evidence" value="ECO:0007669"/>
    <property type="project" value="UniProtKB-SubCell"/>
</dbReference>
<accession>A0A4Y8JSQ1</accession>
<evidence type="ECO:0000256" key="6">
    <source>
        <dbReference type="ARBA" id="ARBA00023136"/>
    </source>
</evidence>
<dbReference type="Gene3D" id="1.20.1250.20">
    <property type="entry name" value="MFS general substrate transporter like domains"/>
    <property type="match status" value="2"/>
</dbReference>
<keyword evidence="6 7" id="KW-0472">Membrane</keyword>
<evidence type="ECO:0000256" key="5">
    <source>
        <dbReference type="ARBA" id="ARBA00022989"/>
    </source>
</evidence>
<keyword evidence="4 7" id="KW-0812">Transmembrane</keyword>
<dbReference type="RefSeq" id="WP_134424969.1">
    <property type="nucleotide sequence ID" value="NZ_SOHA01000034.1"/>
</dbReference>
<dbReference type="PANTHER" id="PTHR23517:SF3">
    <property type="entry name" value="INTEGRAL MEMBRANE TRANSPORT PROTEIN"/>
    <property type="match status" value="1"/>
</dbReference>
<feature type="transmembrane region" description="Helical" evidence="7">
    <location>
        <begin position="104"/>
        <end position="124"/>
    </location>
</feature>
<proteinExistence type="predicted"/>
<reference evidence="9 10" key="1">
    <citation type="submission" date="2019-03" db="EMBL/GenBank/DDBJ databases">
        <title>Genomics of glacier-inhabiting Cryobacterium strains.</title>
        <authorList>
            <person name="Liu Q."/>
            <person name="Xin Y.-H."/>
        </authorList>
    </citation>
    <scope>NUCLEOTIDE SEQUENCE [LARGE SCALE GENOMIC DNA]</scope>
    <source>
        <strain evidence="9 10">TMT1-51</strain>
    </source>
</reference>
<dbReference type="InterPro" id="IPR036259">
    <property type="entry name" value="MFS_trans_sf"/>
</dbReference>
<feature type="transmembrane region" description="Helical" evidence="7">
    <location>
        <begin position="325"/>
        <end position="347"/>
    </location>
</feature>